<proteinExistence type="predicted"/>
<dbReference type="OrthoDB" id="1932312at2759"/>
<dbReference type="InterPro" id="IPR036322">
    <property type="entry name" value="WD40_repeat_dom_sf"/>
</dbReference>
<evidence type="ECO:0000313" key="5">
    <source>
        <dbReference type="Proteomes" id="UP000077315"/>
    </source>
</evidence>
<dbReference type="SMART" id="SM00320">
    <property type="entry name" value="WD40"/>
    <property type="match status" value="4"/>
</dbReference>
<dbReference type="Pfam" id="PF08513">
    <property type="entry name" value="LisH"/>
    <property type="match status" value="1"/>
</dbReference>
<evidence type="ECO:0000313" key="4">
    <source>
        <dbReference type="EMBL" id="OAD73878.1"/>
    </source>
</evidence>
<dbReference type="InterPro" id="IPR006594">
    <property type="entry name" value="LisH"/>
</dbReference>
<dbReference type="PROSITE" id="PS50082">
    <property type="entry name" value="WD_REPEATS_2"/>
    <property type="match status" value="1"/>
</dbReference>
<dbReference type="STRING" id="763407.A0A162NFX4"/>
<dbReference type="InterPro" id="IPR050505">
    <property type="entry name" value="WDR55/POC1"/>
</dbReference>
<evidence type="ECO:0008006" key="6">
    <source>
        <dbReference type="Google" id="ProtNLM"/>
    </source>
</evidence>
<dbReference type="InterPro" id="IPR001680">
    <property type="entry name" value="WD40_rpt"/>
</dbReference>
<evidence type="ECO:0000256" key="3">
    <source>
        <dbReference type="PROSITE-ProRule" id="PRU00221"/>
    </source>
</evidence>
<name>A0A162NFX4_PHYB8</name>
<organism evidence="4 5">
    <name type="scientific">Phycomyces blakesleeanus (strain ATCC 8743b / DSM 1359 / FGSC 10004 / NBRC 33097 / NRRL 1555)</name>
    <dbReference type="NCBI Taxonomy" id="763407"/>
    <lineage>
        <taxon>Eukaryota</taxon>
        <taxon>Fungi</taxon>
        <taxon>Fungi incertae sedis</taxon>
        <taxon>Mucoromycota</taxon>
        <taxon>Mucoromycotina</taxon>
        <taxon>Mucoromycetes</taxon>
        <taxon>Mucorales</taxon>
        <taxon>Phycomycetaceae</taxon>
        <taxon>Phycomyces</taxon>
    </lineage>
</organism>
<dbReference type="Proteomes" id="UP000077315">
    <property type="component" value="Unassembled WGS sequence"/>
</dbReference>
<gene>
    <name evidence="4" type="ORF">PHYBLDRAFT_158823</name>
</gene>
<dbReference type="VEuPathDB" id="FungiDB:PHYBLDRAFT_158823"/>
<dbReference type="PROSITE" id="PS50896">
    <property type="entry name" value="LISH"/>
    <property type="match status" value="1"/>
</dbReference>
<feature type="repeat" description="WD" evidence="3">
    <location>
        <begin position="386"/>
        <end position="417"/>
    </location>
</feature>
<keyword evidence="1 3" id="KW-0853">WD repeat</keyword>
<reference evidence="5" key="1">
    <citation type="submission" date="2015-06" db="EMBL/GenBank/DDBJ databases">
        <title>Expansion of signal transduction pathways in fungi by whole-genome duplication.</title>
        <authorList>
            <consortium name="DOE Joint Genome Institute"/>
            <person name="Corrochano L.M."/>
            <person name="Kuo A."/>
            <person name="Marcet-Houben M."/>
            <person name="Polaino S."/>
            <person name="Salamov A."/>
            <person name="Villalobos J.M."/>
            <person name="Alvarez M.I."/>
            <person name="Avalos J."/>
            <person name="Benito E.P."/>
            <person name="Benoit I."/>
            <person name="Burger G."/>
            <person name="Camino L.P."/>
            <person name="Canovas D."/>
            <person name="Cerda-Olmedo E."/>
            <person name="Cheng J.-F."/>
            <person name="Dominguez A."/>
            <person name="Elias M."/>
            <person name="Eslava A.P."/>
            <person name="Glaser F."/>
            <person name="Grimwood J."/>
            <person name="Gutierrez G."/>
            <person name="Heitman J."/>
            <person name="Henrissat B."/>
            <person name="Iturriaga E.A."/>
            <person name="Lang B.F."/>
            <person name="Lavin J.L."/>
            <person name="Lee S."/>
            <person name="Li W."/>
            <person name="Lindquist E."/>
            <person name="Lopez-Garcia S."/>
            <person name="Luque E.M."/>
            <person name="Marcos A.T."/>
            <person name="Martin J."/>
            <person name="McCluskey K."/>
            <person name="Medina H.R."/>
            <person name="Miralles-Duran A."/>
            <person name="Miyazaki A."/>
            <person name="Munoz-Torres E."/>
            <person name="Oguiza J.A."/>
            <person name="Ohm R."/>
            <person name="Olmedo M."/>
            <person name="Orejas M."/>
            <person name="Ortiz-Castellanos L."/>
            <person name="Pisabarro A.G."/>
            <person name="Rodriguez-Romero J."/>
            <person name="Ruiz-Herrera J."/>
            <person name="Ruiz-Vazquez R."/>
            <person name="Sanz C."/>
            <person name="Schackwitz W."/>
            <person name="Schmutz J."/>
            <person name="Shahriari M."/>
            <person name="Shelest E."/>
            <person name="Silva-Franco F."/>
            <person name="Soanes D."/>
            <person name="Syed K."/>
            <person name="Tagua V.G."/>
            <person name="Talbot N.J."/>
            <person name="Thon M."/>
            <person name="De vries R.P."/>
            <person name="Wiebenga A."/>
            <person name="Yadav J.S."/>
            <person name="Braun E.L."/>
            <person name="Baker S."/>
            <person name="Garre V."/>
            <person name="Horwitz B."/>
            <person name="Torres-Martinez S."/>
            <person name="Idnurm A."/>
            <person name="Herrera-Estrella A."/>
            <person name="Gabaldon T."/>
            <person name="Grigoriev I.V."/>
        </authorList>
    </citation>
    <scope>NUCLEOTIDE SEQUENCE [LARGE SCALE GENOMIC DNA]</scope>
    <source>
        <strain evidence="5">NRRL 1555(-)</strain>
    </source>
</reference>
<dbReference type="GeneID" id="28994769"/>
<protein>
    <recommendedName>
        <fullName evidence="6">LisH domain-containing protein</fullName>
    </recommendedName>
</protein>
<sequence>MAPPTVEEHTTVLRFLIHNGYRSTAETFKREAASFLDYTNSTQPSINEEQLTQDLARLTVGRTPELEEGDENYFNTPCFSFDSIHHDNILAAIIVPDDSGTLISSSTNKTVVVSPNILLGNKDLSIPPRSYKHHTAPVLSIDTHPLYPNVMLTTSMDGTIALVNTSEPLDVLDPESSGLLQQFKDHTKYVVRGIFSPEHGKYIATASYDKYVCIYDSDPDSADQVRIATTTNASNGSLPKYTLIKKLGPFVGNVETICFLEPDVLVVGVRDDNYLHYIHLPDFSREKYNMNANGDNWVSFSPAWISASPDRRFLLCSTDHESGRIILFGAHQSRQVQNYYDSPSDNKFTTRRHAWHSSGKYFYTVGGDDNNVRVVETKTGIVAEALKSHKKMIKSISVVPKQGVVTAGFDHLVNVWSTPLLHSATKDAAR</sequence>
<keyword evidence="2" id="KW-0677">Repeat</keyword>
<dbReference type="InParanoid" id="A0A162NFX4"/>
<dbReference type="SUPFAM" id="SSF50978">
    <property type="entry name" value="WD40 repeat-like"/>
    <property type="match status" value="1"/>
</dbReference>
<keyword evidence="5" id="KW-1185">Reference proteome</keyword>
<dbReference type="Gene3D" id="2.130.10.10">
    <property type="entry name" value="YVTN repeat-like/Quinoprotein amine dehydrogenase"/>
    <property type="match status" value="2"/>
</dbReference>
<dbReference type="PANTHER" id="PTHR44019:SF8">
    <property type="entry name" value="POC1 CENTRIOLAR PROTEIN HOMOLOG"/>
    <property type="match status" value="1"/>
</dbReference>
<dbReference type="InterPro" id="IPR015943">
    <property type="entry name" value="WD40/YVTN_repeat-like_dom_sf"/>
</dbReference>
<dbReference type="AlphaFoldDB" id="A0A162NFX4"/>
<evidence type="ECO:0000256" key="1">
    <source>
        <dbReference type="ARBA" id="ARBA00022574"/>
    </source>
</evidence>
<evidence type="ECO:0000256" key="2">
    <source>
        <dbReference type="ARBA" id="ARBA00022737"/>
    </source>
</evidence>
<dbReference type="EMBL" id="KV440980">
    <property type="protein sequence ID" value="OAD73878.1"/>
    <property type="molecule type" value="Genomic_DNA"/>
</dbReference>
<dbReference type="PANTHER" id="PTHR44019">
    <property type="entry name" value="WD REPEAT-CONTAINING PROTEIN 55"/>
    <property type="match status" value="1"/>
</dbReference>
<dbReference type="RefSeq" id="XP_018291918.1">
    <property type="nucleotide sequence ID" value="XM_018433863.1"/>
</dbReference>
<dbReference type="Pfam" id="PF00400">
    <property type="entry name" value="WD40"/>
    <property type="match status" value="2"/>
</dbReference>
<accession>A0A162NFX4</accession>